<dbReference type="PANTHER" id="PTHR34853:SF1">
    <property type="entry name" value="LIPASE 5"/>
    <property type="match status" value="1"/>
</dbReference>
<proteinExistence type="predicted"/>
<dbReference type="EMBL" id="JAODOR010000003">
    <property type="protein sequence ID" value="MCT9001079.1"/>
    <property type="molecule type" value="Genomic_DNA"/>
</dbReference>
<dbReference type="Gene3D" id="1.10.260.130">
    <property type="match status" value="1"/>
</dbReference>
<dbReference type="InterPro" id="IPR005152">
    <property type="entry name" value="Lipase_secreted"/>
</dbReference>
<dbReference type="InterPro" id="IPR029058">
    <property type="entry name" value="AB_hydrolase_fold"/>
</dbReference>
<organism evidence="2 3">
    <name type="scientific">Microbacterium memoriense</name>
    <dbReference type="NCBI Taxonomy" id="2978350"/>
    <lineage>
        <taxon>Bacteria</taxon>
        <taxon>Bacillati</taxon>
        <taxon>Actinomycetota</taxon>
        <taxon>Actinomycetes</taxon>
        <taxon>Micrococcales</taxon>
        <taxon>Microbacteriaceae</taxon>
        <taxon>Microbacterium</taxon>
    </lineage>
</organism>
<comment type="caution">
    <text evidence="2">The sequence shown here is derived from an EMBL/GenBank/DDBJ whole genome shotgun (WGS) entry which is preliminary data.</text>
</comment>
<dbReference type="Proteomes" id="UP001300496">
    <property type="component" value="Unassembled WGS sequence"/>
</dbReference>
<feature type="transmembrane region" description="Helical" evidence="1">
    <location>
        <begin position="18"/>
        <end position="38"/>
    </location>
</feature>
<dbReference type="PROSITE" id="PS51257">
    <property type="entry name" value="PROKAR_LIPOPROTEIN"/>
    <property type="match status" value="1"/>
</dbReference>
<keyword evidence="3" id="KW-1185">Reference proteome</keyword>
<evidence type="ECO:0000313" key="2">
    <source>
        <dbReference type="EMBL" id="MCT9001079.1"/>
    </source>
</evidence>
<accession>A0ABT2PBB8</accession>
<gene>
    <name evidence="2" type="ORF">N4R40_01690</name>
</gene>
<name>A0ABT2PBB8_9MICO</name>
<keyword evidence="1" id="KW-0812">Transmembrane</keyword>
<dbReference type="PANTHER" id="PTHR34853">
    <property type="match status" value="1"/>
</dbReference>
<dbReference type="Gene3D" id="3.40.50.1820">
    <property type="entry name" value="alpha/beta hydrolase"/>
    <property type="match status" value="1"/>
</dbReference>
<protein>
    <submittedName>
        <fullName evidence="2">Lipase family protein</fullName>
    </submittedName>
</protein>
<dbReference type="Pfam" id="PF03583">
    <property type="entry name" value="LIP"/>
    <property type="match status" value="1"/>
</dbReference>
<sequence>MTKDVGAHTAPPRLLSPFVRFLALTLAVVGCLVAAFEFRLVGDAIERSNLAAFYAQPASATDGASGSMIRSEELIGVPFDARAWRIMYRTTDTTGATVVSTGIVVAPLEPPTRPRTVLAWGHPTTGTAADCAPSRSFDPFSGIEGLRFMLDRGYVVAATDYVGMGTDGPDSYLVGETAGNAMLDAVRAAESLTASGAGTDVVMWGHSQGGQAALFAAQLAPTYAPELTVKAVAAAAPAADLTALMGDHLTDVSGVTIGSYAFTAFSQVYADRGATLDAILTPEAQAILPEVNRLCLLTNIEELHRIADPVVGNFVTVDPTTVEPWETLLTENSAGGATFDAPLFIAQGLDDELVLPAATKTFAAHEAAQGINVTLHEIGGATHGTIAYLTLTSLMAWLDKVGA</sequence>
<evidence type="ECO:0000256" key="1">
    <source>
        <dbReference type="SAM" id="Phobius"/>
    </source>
</evidence>
<reference evidence="2 3" key="1">
    <citation type="journal article" date="2024" name="Int. J. Syst. Evol. Microbiol.">
        <title>Microbacterium memoriense sp. nov., a member of the Actinomycetota from marine beach sediment of the north coast of Portugal.</title>
        <authorList>
            <person name="Santos J.D.N.D."/>
            <person name="Klimek D."/>
            <person name="Calusinska M."/>
            <person name="Lobo-da-Cunha A."/>
            <person name="Catita J."/>
            <person name="Goncalves H."/>
            <person name="Gonzalez I."/>
            <person name="Lage O.M."/>
        </authorList>
    </citation>
    <scope>NUCLEOTIDE SEQUENCE [LARGE SCALE GENOMIC DNA]</scope>
    <source>
        <strain evidence="2 3">PMIC_1C1B</strain>
    </source>
</reference>
<dbReference type="RefSeq" id="WP_261605638.1">
    <property type="nucleotide sequence ID" value="NZ_JAODOR010000003.1"/>
</dbReference>
<evidence type="ECO:0000313" key="3">
    <source>
        <dbReference type="Proteomes" id="UP001300496"/>
    </source>
</evidence>
<dbReference type="PIRSF" id="PIRSF029171">
    <property type="entry name" value="Esterase_LipA"/>
    <property type="match status" value="1"/>
</dbReference>
<keyword evidence="1" id="KW-0472">Membrane</keyword>
<keyword evidence="1" id="KW-1133">Transmembrane helix</keyword>
<dbReference type="SUPFAM" id="SSF53474">
    <property type="entry name" value="alpha/beta-Hydrolases"/>
    <property type="match status" value="1"/>
</dbReference>